<evidence type="ECO:0000256" key="3">
    <source>
        <dbReference type="ARBA" id="ARBA00012780"/>
    </source>
</evidence>
<evidence type="ECO:0000256" key="4">
    <source>
        <dbReference type="ARBA" id="ARBA00022801"/>
    </source>
</evidence>
<dbReference type="FunFam" id="3.20.20.80:FF:000010">
    <property type="entry name" value="glucan endo-1,3-beta-glucosidase, basic"/>
    <property type="match status" value="1"/>
</dbReference>
<evidence type="ECO:0000256" key="5">
    <source>
        <dbReference type="ARBA" id="ARBA00023295"/>
    </source>
</evidence>
<dbReference type="EC" id="3.2.1.39" evidence="3"/>
<dbReference type="PROSITE" id="PS00587">
    <property type="entry name" value="GLYCOSYL_HYDROL_F17"/>
    <property type="match status" value="1"/>
</dbReference>
<reference evidence="11" key="3">
    <citation type="submission" date="2015-04" db="UniProtKB">
        <authorList>
            <consortium name="EnsemblPlants"/>
        </authorList>
    </citation>
    <scope>IDENTIFICATION</scope>
    <source>
        <strain evidence="11">cv. Jemalong A17</strain>
    </source>
</reference>
<dbReference type="GO" id="GO:0005975">
    <property type="term" value="P:carbohydrate metabolic process"/>
    <property type="evidence" value="ECO:0007669"/>
    <property type="project" value="InterPro"/>
</dbReference>
<organism evidence="10 12">
    <name type="scientific">Medicago truncatula</name>
    <name type="common">Barrel medic</name>
    <name type="synonym">Medicago tribuloides</name>
    <dbReference type="NCBI Taxonomy" id="3880"/>
    <lineage>
        <taxon>Eukaryota</taxon>
        <taxon>Viridiplantae</taxon>
        <taxon>Streptophyta</taxon>
        <taxon>Embryophyta</taxon>
        <taxon>Tracheophyta</taxon>
        <taxon>Spermatophyta</taxon>
        <taxon>Magnoliopsida</taxon>
        <taxon>eudicotyledons</taxon>
        <taxon>Gunneridae</taxon>
        <taxon>Pentapetalae</taxon>
        <taxon>rosids</taxon>
        <taxon>fabids</taxon>
        <taxon>Fabales</taxon>
        <taxon>Fabaceae</taxon>
        <taxon>Papilionoideae</taxon>
        <taxon>50 kb inversion clade</taxon>
        <taxon>NPAAA clade</taxon>
        <taxon>Hologalegina</taxon>
        <taxon>IRL clade</taxon>
        <taxon>Trifolieae</taxon>
        <taxon>Medicago</taxon>
    </lineage>
</organism>
<dbReference type="InterPro" id="IPR017853">
    <property type="entry name" value="GH"/>
</dbReference>
<comment type="catalytic activity">
    <reaction evidence="1">
        <text>Hydrolysis of (1-&gt;3)-beta-D-glucosidic linkages in (1-&gt;3)-beta-D-glucans.</text>
        <dbReference type="EC" id="3.2.1.39"/>
    </reaction>
</comment>
<evidence type="ECO:0000256" key="8">
    <source>
        <dbReference type="RuleBase" id="RU004335"/>
    </source>
</evidence>
<evidence type="ECO:0000256" key="7">
    <source>
        <dbReference type="ARBA" id="ARBA00033417"/>
    </source>
</evidence>
<dbReference type="Pfam" id="PF00332">
    <property type="entry name" value="Glyco_hydro_17"/>
    <property type="match status" value="1"/>
</dbReference>
<evidence type="ECO:0000256" key="2">
    <source>
        <dbReference type="ARBA" id="ARBA00008773"/>
    </source>
</evidence>
<dbReference type="EnsemblPlants" id="AES89519">
    <property type="protein sequence ID" value="AES89519"/>
    <property type="gene ID" value="MTR_4g076500"/>
</dbReference>
<reference evidence="10 12" key="2">
    <citation type="journal article" date="2014" name="BMC Genomics">
        <title>An improved genome release (version Mt4.0) for the model legume Medicago truncatula.</title>
        <authorList>
            <person name="Tang H."/>
            <person name="Krishnakumar V."/>
            <person name="Bidwell S."/>
            <person name="Rosen B."/>
            <person name="Chan A."/>
            <person name="Zhou S."/>
            <person name="Gentzbittel L."/>
            <person name="Childs K.L."/>
            <person name="Yandell M."/>
            <person name="Gundlach H."/>
            <person name="Mayer K.F."/>
            <person name="Schwartz D.C."/>
            <person name="Town C.D."/>
        </authorList>
    </citation>
    <scope>GENOME REANNOTATION</scope>
    <source>
        <strain evidence="11 12">cv. Jemalong A17</strain>
    </source>
</reference>
<keyword evidence="4 9" id="KW-0378">Hydrolase</keyword>
<dbReference type="PaxDb" id="3880-AES89519"/>
<proteinExistence type="inferred from homology"/>
<protein>
    <recommendedName>
        <fullName evidence="3">glucan endo-1,3-beta-D-glucosidase</fullName>
        <ecNumber evidence="3">3.2.1.39</ecNumber>
    </recommendedName>
    <alternativeName>
        <fullName evidence="6">(1-&gt;3)-beta-glucan endohydrolase</fullName>
    </alternativeName>
    <alternativeName>
        <fullName evidence="7">Beta-1,3-endoglucanase</fullName>
    </alternativeName>
</protein>
<comment type="similarity">
    <text evidence="2 8">Belongs to the glycosyl hydrolase 17 family.</text>
</comment>
<evidence type="ECO:0000256" key="6">
    <source>
        <dbReference type="ARBA" id="ARBA00033335"/>
    </source>
</evidence>
<evidence type="ECO:0000313" key="11">
    <source>
        <dbReference type="EnsemblPlants" id="AES89519"/>
    </source>
</evidence>
<accession>G7JQL7</accession>
<dbReference type="Proteomes" id="UP000002051">
    <property type="component" value="Chromosome 4"/>
</dbReference>
<dbReference type="InterPro" id="IPR000490">
    <property type="entry name" value="Glyco_hydro_17"/>
</dbReference>
<name>G7JQL7_MEDTR</name>
<dbReference type="SUPFAM" id="SSF51445">
    <property type="entry name" value="(Trans)glycosidases"/>
    <property type="match status" value="1"/>
</dbReference>
<reference evidence="10 12" key="1">
    <citation type="journal article" date="2011" name="Nature">
        <title>The Medicago genome provides insight into the evolution of rhizobial symbioses.</title>
        <authorList>
            <person name="Young N.D."/>
            <person name="Debelle F."/>
            <person name="Oldroyd G.E."/>
            <person name="Geurts R."/>
            <person name="Cannon S.B."/>
            <person name="Udvardi M.K."/>
            <person name="Benedito V.A."/>
            <person name="Mayer K.F."/>
            <person name="Gouzy J."/>
            <person name="Schoof H."/>
            <person name="Van de Peer Y."/>
            <person name="Proost S."/>
            <person name="Cook D.R."/>
            <person name="Meyers B.C."/>
            <person name="Spannagl M."/>
            <person name="Cheung F."/>
            <person name="De Mita S."/>
            <person name="Krishnakumar V."/>
            <person name="Gundlach H."/>
            <person name="Zhou S."/>
            <person name="Mudge J."/>
            <person name="Bharti A.K."/>
            <person name="Murray J.D."/>
            <person name="Naoumkina M.A."/>
            <person name="Rosen B."/>
            <person name="Silverstein K.A."/>
            <person name="Tang H."/>
            <person name="Rombauts S."/>
            <person name="Zhao P.X."/>
            <person name="Zhou P."/>
            <person name="Barbe V."/>
            <person name="Bardou P."/>
            <person name="Bechner M."/>
            <person name="Bellec A."/>
            <person name="Berger A."/>
            <person name="Berges H."/>
            <person name="Bidwell S."/>
            <person name="Bisseling T."/>
            <person name="Choisne N."/>
            <person name="Couloux A."/>
            <person name="Denny R."/>
            <person name="Deshpande S."/>
            <person name="Dai X."/>
            <person name="Doyle J.J."/>
            <person name="Dudez A.M."/>
            <person name="Farmer A.D."/>
            <person name="Fouteau S."/>
            <person name="Franken C."/>
            <person name="Gibelin C."/>
            <person name="Gish J."/>
            <person name="Goldstein S."/>
            <person name="Gonzalez A.J."/>
            <person name="Green P.J."/>
            <person name="Hallab A."/>
            <person name="Hartog M."/>
            <person name="Hua A."/>
            <person name="Humphray S.J."/>
            <person name="Jeong D.H."/>
            <person name="Jing Y."/>
            <person name="Jocker A."/>
            <person name="Kenton S.M."/>
            <person name="Kim D.J."/>
            <person name="Klee K."/>
            <person name="Lai H."/>
            <person name="Lang C."/>
            <person name="Lin S."/>
            <person name="Macmil S.L."/>
            <person name="Magdelenat G."/>
            <person name="Matthews L."/>
            <person name="McCorrison J."/>
            <person name="Monaghan E.L."/>
            <person name="Mun J.H."/>
            <person name="Najar F.Z."/>
            <person name="Nicholson C."/>
            <person name="Noirot C."/>
            <person name="O'Bleness M."/>
            <person name="Paule C.R."/>
            <person name="Poulain J."/>
            <person name="Prion F."/>
            <person name="Qin B."/>
            <person name="Qu C."/>
            <person name="Retzel E.F."/>
            <person name="Riddle C."/>
            <person name="Sallet E."/>
            <person name="Samain S."/>
            <person name="Samson N."/>
            <person name="Sanders I."/>
            <person name="Saurat O."/>
            <person name="Scarpelli C."/>
            <person name="Schiex T."/>
            <person name="Segurens B."/>
            <person name="Severin A.J."/>
            <person name="Sherrier D.J."/>
            <person name="Shi R."/>
            <person name="Sims S."/>
            <person name="Singer S.R."/>
            <person name="Sinharoy S."/>
            <person name="Sterck L."/>
            <person name="Viollet A."/>
            <person name="Wang B.B."/>
            <person name="Wang K."/>
            <person name="Wang M."/>
            <person name="Wang X."/>
            <person name="Warfsmann J."/>
            <person name="Weissenbach J."/>
            <person name="White D.D."/>
            <person name="White J.D."/>
            <person name="Wiley G.B."/>
            <person name="Wincker P."/>
            <person name="Xing Y."/>
            <person name="Yang L."/>
            <person name="Yao Z."/>
            <person name="Ying F."/>
            <person name="Zhai J."/>
            <person name="Zhou L."/>
            <person name="Zuber A."/>
            <person name="Denarie J."/>
            <person name="Dixon R.A."/>
            <person name="May G.D."/>
            <person name="Schwartz D.C."/>
            <person name="Rogers J."/>
            <person name="Quetier F."/>
            <person name="Town C.D."/>
            <person name="Roe B.A."/>
        </authorList>
    </citation>
    <scope>NUCLEOTIDE SEQUENCE [LARGE SCALE GENOMIC DNA]</scope>
    <source>
        <strain evidence="10">A17</strain>
        <strain evidence="11 12">cv. Jemalong A17</strain>
    </source>
</reference>
<evidence type="ECO:0000313" key="10">
    <source>
        <dbReference type="EMBL" id="AES89519.2"/>
    </source>
</evidence>
<keyword evidence="5 9" id="KW-0326">Glycosidase</keyword>
<dbReference type="PANTHER" id="PTHR32227">
    <property type="entry name" value="GLUCAN ENDO-1,3-BETA-GLUCOSIDASE BG1-RELATED-RELATED"/>
    <property type="match status" value="1"/>
</dbReference>
<accession>A0A0C3WZU8</accession>
<evidence type="ECO:0000313" key="12">
    <source>
        <dbReference type="Proteomes" id="UP000002051"/>
    </source>
</evidence>
<evidence type="ECO:0000256" key="1">
    <source>
        <dbReference type="ARBA" id="ARBA00000382"/>
    </source>
</evidence>
<dbReference type="AlphaFoldDB" id="G7JQL7"/>
<sequence>MNKTLNDFHSPNVFTMFPNPRELYSKTFNPKVISFDFPSFSLYNLTFKICKEHLYSSLQLSKSCHVFPNRDTFEAQSIGACYGQVANNLPPVAFVINMFEQNIIHKMRIYNPDQATLEASRGSLLSLVIGVPNEDIQSIANDISSANNWVQNNILKYTPGVNFRYIVVGNEINPSNDPTSQFVLRAMQNIYSALASANLQNQIKISTAINMGLLGSSYPPSAGAFSASAIPYITSIVGFLVNTEAPLLANVHPYFAYIGDPQNIPLDFALFKQQGNNAVGYQNLFDAQLDSVYAALEKVGGSSVKIVVSESGWPSAGGDVATIENARTYYSNLINHANSGNGTPLRPGQAIETYLFAMFDENQKPGAATEQHFGLFNPVGTSPKYILSFNK</sequence>
<keyword evidence="12" id="KW-1185">Reference proteome</keyword>
<gene>
    <name evidence="10" type="ordered locus">MTR_4g076500</name>
</gene>
<dbReference type="EMBL" id="CM001220">
    <property type="protein sequence ID" value="AES89519.2"/>
    <property type="molecule type" value="Genomic_DNA"/>
</dbReference>
<dbReference type="HOGENOM" id="CLU_024953_0_0_1"/>
<dbReference type="InterPro" id="IPR044965">
    <property type="entry name" value="Glyco_hydro_17_plant"/>
</dbReference>
<evidence type="ECO:0000256" key="9">
    <source>
        <dbReference type="RuleBase" id="RU004336"/>
    </source>
</evidence>
<dbReference type="Gene3D" id="3.20.20.80">
    <property type="entry name" value="Glycosidases"/>
    <property type="match status" value="1"/>
</dbReference>
<dbReference type="GO" id="GO:0042973">
    <property type="term" value="F:glucan endo-1,3-beta-D-glucosidase activity"/>
    <property type="evidence" value="ECO:0007669"/>
    <property type="project" value="UniProtKB-EC"/>
</dbReference>